<sequence length="40" mass="4886">MCTSNNRGNNTCPVVHKLERHKKKRYWHKAKTKFYLQNKP</sequence>
<organism evidence="1">
    <name type="scientific">Arundo donax</name>
    <name type="common">Giant reed</name>
    <name type="synonym">Donax arundinaceus</name>
    <dbReference type="NCBI Taxonomy" id="35708"/>
    <lineage>
        <taxon>Eukaryota</taxon>
        <taxon>Viridiplantae</taxon>
        <taxon>Streptophyta</taxon>
        <taxon>Embryophyta</taxon>
        <taxon>Tracheophyta</taxon>
        <taxon>Spermatophyta</taxon>
        <taxon>Magnoliopsida</taxon>
        <taxon>Liliopsida</taxon>
        <taxon>Poales</taxon>
        <taxon>Poaceae</taxon>
        <taxon>PACMAD clade</taxon>
        <taxon>Arundinoideae</taxon>
        <taxon>Arundineae</taxon>
        <taxon>Arundo</taxon>
    </lineage>
</organism>
<proteinExistence type="predicted"/>
<name>A0A0A9AK60_ARUDO</name>
<dbReference type="EMBL" id="GBRH01246359">
    <property type="protein sequence ID" value="JAD51536.1"/>
    <property type="molecule type" value="Transcribed_RNA"/>
</dbReference>
<evidence type="ECO:0000313" key="1">
    <source>
        <dbReference type="EMBL" id="JAD51536.1"/>
    </source>
</evidence>
<accession>A0A0A9AK60</accession>
<dbReference type="AlphaFoldDB" id="A0A0A9AK60"/>
<reference evidence="1" key="1">
    <citation type="submission" date="2014-09" db="EMBL/GenBank/DDBJ databases">
        <authorList>
            <person name="Magalhaes I.L.F."/>
            <person name="Oliveira U."/>
            <person name="Santos F.R."/>
            <person name="Vidigal T.H.D.A."/>
            <person name="Brescovit A.D."/>
            <person name="Santos A.J."/>
        </authorList>
    </citation>
    <scope>NUCLEOTIDE SEQUENCE</scope>
    <source>
        <tissue evidence="1">Shoot tissue taken approximately 20 cm above the soil surface</tissue>
    </source>
</reference>
<reference evidence="1" key="2">
    <citation type="journal article" date="2015" name="Data Brief">
        <title>Shoot transcriptome of the giant reed, Arundo donax.</title>
        <authorList>
            <person name="Barrero R.A."/>
            <person name="Guerrero F.D."/>
            <person name="Moolhuijzen P."/>
            <person name="Goolsby J.A."/>
            <person name="Tidwell J."/>
            <person name="Bellgard S.E."/>
            <person name="Bellgard M.I."/>
        </authorList>
    </citation>
    <scope>NUCLEOTIDE SEQUENCE</scope>
    <source>
        <tissue evidence="1">Shoot tissue taken approximately 20 cm above the soil surface</tissue>
    </source>
</reference>
<protein>
    <submittedName>
        <fullName evidence="1">Uncharacterized protein</fullName>
    </submittedName>
</protein>